<evidence type="ECO:0000313" key="1">
    <source>
        <dbReference type="EMBL" id="TFK63025.1"/>
    </source>
</evidence>
<evidence type="ECO:0000313" key="2">
    <source>
        <dbReference type="Proteomes" id="UP000308600"/>
    </source>
</evidence>
<keyword evidence="2" id="KW-1185">Reference proteome</keyword>
<sequence length="126" mass="14410">MAKDPRIGVADDTGLTIARIGLFFGDYEIIMERHKKGQKDGGDWVRRNRLKVYNLLSIRRFKLREELFIDGWSTFTATELIIYNDFVVLAVIAGVLALKQVDLKEEIIRAPEVNQVLPEVPFSETS</sequence>
<proteinExistence type="predicted"/>
<accession>A0ACD3ABB7</accession>
<reference evidence="1 2" key="1">
    <citation type="journal article" date="2019" name="Nat. Ecol. Evol.">
        <title>Megaphylogeny resolves global patterns of mushroom evolution.</title>
        <authorList>
            <person name="Varga T."/>
            <person name="Krizsan K."/>
            <person name="Foldi C."/>
            <person name="Dima B."/>
            <person name="Sanchez-Garcia M."/>
            <person name="Sanchez-Ramirez S."/>
            <person name="Szollosi G.J."/>
            <person name="Szarkandi J.G."/>
            <person name="Papp V."/>
            <person name="Albert L."/>
            <person name="Andreopoulos W."/>
            <person name="Angelini C."/>
            <person name="Antonin V."/>
            <person name="Barry K.W."/>
            <person name="Bougher N.L."/>
            <person name="Buchanan P."/>
            <person name="Buyck B."/>
            <person name="Bense V."/>
            <person name="Catcheside P."/>
            <person name="Chovatia M."/>
            <person name="Cooper J."/>
            <person name="Damon W."/>
            <person name="Desjardin D."/>
            <person name="Finy P."/>
            <person name="Geml J."/>
            <person name="Haridas S."/>
            <person name="Hughes K."/>
            <person name="Justo A."/>
            <person name="Karasinski D."/>
            <person name="Kautmanova I."/>
            <person name="Kiss B."/>
            <person name="Kocsube S."/>
            <person name="Kotiranta H."/>
            <person name="LaButti K.M."/>
            <person name="Lechner B.E."/>
            <person name="Liimatainen K."/>
            <person name="Lipzen A."/>
            <person name="Lukacs Z."/>
            <person name="Mihaltcheva S."/>
            <person name="Morgado L.N."/>
            <person name="Niskanen T."/>
            <person name="Noordeloos M.E."/>
            <person name="Ohm R.A."/>
            <person name="Ortiz-Santana B."/>
            <person name="Ovrebo C."/>
            <person name="Racz N."/>
            <person name="Riley R."/>
            <person name="Savchenko A."/>
            <person name="Shiryaev A."/>
            <person name="Soop K."/>
            <person name="Spirin V."/>
            <person name="Szebenyi C."/>
            <person name="Tomsovsky M."/>
            <person name="Tulloss R.E."/>
            <person name="Uehling J."/>
            <person name="Grigoriev I.V."/>
            <person name="Vagvolgyi C."/>
            <person name="Papp T."/>
            <person name="Martin F.M."/>
            <person name="Miettinen O."/>
            <person name="Hibbett D.S."/>
            <person name="Nagy L.G."/>
        </authorList>
    </citation>
    <scope>NUCLEOTIDE SEQUENCE [LARGE SCALE GENOMIC DNA]</scope>
    <source>
        <strain evidence="1 2">NL-1719</strain>
    </source>
</reference>
<name>A0ACD3ABB7_9AGAR</name>
<organism evidence="1 2">
    <name type="scientific">Pluteus cervinus</name>
    <dbReference type="NCBI Taxonomy" id="181527"/>
    <lineage>
        <taxon>Eukaryota</taxon>
        <taxon>Fungi</taxon>
        <taxon>Dikarya</taxon>
        <taxon>Basidiomycota</taxon>
        <taxon>Agaricomycotina</taxon>
        <taxon>Agaricomycetes</taxon>
        <taxon>Agaricomycetidae</taxon>
        <taxon>Agaricales</taxon>
        <taxon>Pluteineae</taxon>
        <taxon>Pluteaceae</taxon>
        <taxon>Pluteus</taxon>
    </lineage>
</organism>
<dbReference type="Proteomes" id="UP000308600">
    <property type="component" value="Unassembled WGS sequence"/>
</dbReference>
<gene>
    <name evidence="1" type="ORF">BDN72DRAFT_862405</name>
</gene>
<protein>
    <submittedName>
        <fullName evidence="1">Uncharacterized protein</fullName>
    </submittedName>
</protein>
<dbReference type="EMBL" id="ML208544">
    <property type="protein sequence ID" value="TFK63025.1"/>
    <property type="molecule type" value="Genomic_DNA"/>
</dbReference>